<dbReference type="GO" id="GO:0046872">
    <property type="term" value="F:metal ion binding"/>
    <property type="evidence" value="ECO:0007669"/>
    <property type="project" value="UniProtKB-KW"/>
</dbReference>
<comment type="subcellular location">
    <subcellularLocation>
        <location evidence="2">Cell membrane</location>
        <topology evidence="2">Multi-pass membrane protein</topology>
    </subcellularLocation>
</comment>
<evidence type="ECO:0000256" key="11">
    <source>
        <dbReference type="ARBA" id="ARBA00023136"/>
    </source>
</evidence>
<dbReference type="GO" id="GO:0004222">
    <property type="term" value="F:metalloendopeptidase activity"/>
    <property type="evidence" value="ECO:0007669"/>
    <property type="project" value="InterPro"/>
</dbReference>
<keyword evidence="8" id="KW-0862">Zinc</keyword>
<keyword evidence="7 14" id="KW-0378">Hydrolase</keyword>
<organism evidence="14 15">
    <name type="scientific">Solirubrobacter phytolaccae</name>
    <dbReference type="NCBI Taxonomy" id="1404360"/>
    <lineage>
        <taxon>Bacteria</taxon>
        <taxon>Bacillati</taxon>
        <taxon>Actinomycetota</taxon>
        <taxon>Thermoleophilia</taxon>
        <taxon>Solirubrobacterales</taxon>
        <taxon>Solirubrobacteraceae</taxon>
        <taxon>Solirubrobacter</taxon>
    </lineage>
</organism>
<dbReference type="Pfam" id="PF01435">
    <property type="entry name" value="Peptidase_M48"/>
    <property type="match status" value="1"/>
</dbReference>
<sequence>MASTPSPAAGPSLAGRIAAAIALTIAFYVLALVIGVGLIAGPIIGWANGTGNIFLTITAFFLGGSILYAIVPRRSQFVPPGVKLTDATAPDLMRLIREEAEAGDEPMPDDVFVELGVNAAVTQAKGGRRVLVVGLSLVQALTERELRGVIAHEFGHYRGGDLKAGPFIWRTRATIGRTIDQLSDEDGSESWTQRLVRLPFIWYGKAFMRITSAISRREEFAADRCAVERVGRDVHCSALRKVRGQAAAFDAYWQQEVVAVLEAGRRPPIAEGFMRFMADEEVRDSRDAFVEESLKRKTDPYDSHPSLAERIAAVDSLPAGEPDHSPPAVALLADPETLERDVLEDLIGEQAAEFTSVSWDDVGVEVYGARARANAEQFADFLEGATIGTVPETLETVPATAYELVDRDTDQQPYAEHVLTSVLGDAVLATLHAHGWDLHAPPAEPVRAVRGEHAFVPMQTVHALRDGKLTADAWRAQVAGLGVTDLPLGVGARQTATA</sequence>
<comment type="caution">
    <text evidence="14">The sequence shown here is derived from an EMBL/GenBank/DDBJ whole genome shotgun (WGS) entry which is preliminary data.</text>
</comment>
<dbReference type="Gene3D" id="3.30.2010.10">
    <property type="entry name" value="Metalloproteases ('zincins'), catalytic domain"/>
    <property type="match status" value="1"/>
</dbReference>
<protein>
    <submittedName>
        <fullName evidence="14">M48 family metalloprotease</fullName>
        <ecNumber evidence="14">3.4.24.-</ecNumber>
    </submittedName>
</protein>
<evidence type="ECO:0000256" key="8">
    <source>
        <dbReference type="ARBA" id="ARBA00022833"/>
    </source>
</evidence>
<evidence type="ECO:0000256" key="4">
    <source>
        <dbReference type="ARBA" id="ARBA00022670"/>
    </source>
</evidence>
<evidence type="ECO:0000256" key="10">
    <source>
        <dbReference type="ARBA" id="ARBA00023049"/>
    </source>
</evidence>
<keyword evidence="6" id="KW-0479">Metal-binding</keyword>
<evidence type="ECO:0000256" key="5">
    <source>
        <dbReference type="ARBA" id="ARBA00022692"/>
    </source>
</evidence>
<evidence type="ECO:0000313" key="15">
    <source>
        <dbReference type="Proteomes" id="UP001147653"/>
    </source>
</evidence>
<evidence type="ECO:0000256" key="3">
    <source>
        <dbReference type="ARBA" id="ARBA00022475"/>
    </source>
</evidence>
<keyword evidence="5 12" id="KW-0812">Transmembrane</keyword>
<keyword evidence="11 12" id="KW-0472">Membrane</keyword>
<accession>A0A9X3NDU9</accession>
<dbReference type="GO" id="GO:0005886">
    <property type="term" value="C:plasma membrane"/>
    <property type="evidence" value="ECO:0007669"/>
    <property type="project" value="UniProtKB-SubCell"/>
</dbReference>
<reference evidence="14" key="1">
    <citation type="submission" date="2022-10" db="EMBL/GenBank/DDBJ databases">
        <title>The WGS of Solirubrobacter phytolaccae KCTC 29190.</title>
        <authorList>
            <person name="Jiang Z."/>
        </authorList>
    </citation>
    <scope>NUCLEOTIDE SEQUENCE</scope>
    <source>
        <strain evidence="14">KCTC 29190</strain>
    </source>
</reference>
<evidence type="ECO:0000256" key="9">
    <source>
        <dbReference type="ARBA" id="ARBA00022989"/>
    </source>
</evidence>
<evidence type="ECO:0000259" key="13">
    <source>
        <dbReference type="Pfam" id="PF01435"/>
    </source>
</evidence>
<feature type="domain" description="Peptidase M48" evidence="13">
    <location>
        <begin position="88"/>
        <end position="316"/>
    </location>
</feature>
<dbReference type="RefSeq" id="WP_270028674.1">
    <property type="nucleotide sequence ID" value="NZ_JAPDDP010000071.1"/>
</dbReference>
<dbReference type="CDD" id="cd07328">
    <property type="entry name" value="M48_Ste24p_like"/>
    <property type="match status" value="1"/>
</dbReference>
<comment type="cofactor">
    <cofactor evidence="1">
        <name>Zn(2+)</name>
        <dbReference type="ChEBI" id="CHEBI:29105"/>
    </cofactor>
</comment>
<evidence type="ECO:0000256" key="6">
    <source>
        <dbReference type="ARBA" id="ARBA00022723"/>
    </source>
</evidence>
<dbReference type="GO" id="GO:0006508">
    <property type="term" value="P:proteolysis"/>
    <property type="evidence" value="ECO:0007669"/>
    <property type="project" value="UniProtKB-KW"/>
</dbReference>
<dbReference type="EC" id="3.4.24.-" evidence="14"/>
<gene>
    <name evidence="14" type="ORF">OJ997_28310</name>
</gene>
<dbReference type="AlphaFoldDB" id="A0A9X3NDU9"/>
<feature type="transmembrane region" description="Helical" evidence="12">
    <location>
        <begin position="53"/>
        <end position="71"/>
    </location>
</feature>
<dbReference type="PANTHER" id="PTHR43221:SF1">
    <property type="entry name" value="PROTEASE HTPX"/>
    <property type="match status" value="1"/>
</dbReference>
<evidence type="ECO:0000313" key="14">
    <source>
        <dbReference type="EMBL" id="MDA0184246.1"/>
    </source>
</evidence>
<dbReference type="InterPro" id="IPR001915">
    <property type="entry name" value="Peptidase_M48"/>
</dbReference>
<evidence type="ECO:0000256" key="12">
    <source>
        <dbReference type="SAM" id="Phobius"/>
    </source>
</evidence>
<keyword evidence="3" id="KW-1003">Cell membrane</keyword>
<keyword evidence="9 12" id="KW-1133">Transmembrane helix</keyword>
<dbReference type="PANTHER" id="PTHR43221">
    <property type="entry name" value="PROTEASE HTPX"/>
    <property type="match status" value="1"/>
</dbReference>
<evidence type="ECO:0000256" key="2">
    <source>
        <dbReference type="ARBA" id="ARBA00004651"/>
    </source>
</evidence>
<dbReference type="Proteomes" id="UP001147653">
    <property type="component" value="Unassembled WGS sequence"/>
</dbReference>
<evidence type="ECO:0000256" key="7">
    <source>
        <dbReference type="ARBA" id="ARBA00022801"/>
    </source>
</evidence>
<keyword evidence="15" id="KW-1185">Reference proteome</keyword>
<keyword evidence="10 14" id="KW-0482">Metalloprotease</keyword>
<keyword evidence="4" id="KW-0645">Protease</keyword>
<dbReference type="EMBL" id="JAPDDP010000071">
    <property type="protein sequence ID" value="MDA0184246.1"/>
    <property type="molecule type" value="Genomic_DNA"/>
</dbReference>
<name>A0A9X3NDU9_9ACTN</name>
<feature type="transmembrane region" description="Helical" evidence="12">
    <location>
        <begin position="17"/>
        <end position="41"/>
    </location>
</feature>
<dbReference type="InterPro" id="IPR050083">
    <property type="entry name" value="HtpX_protease"/>
</dbReference>
<proteinExistence type="predicted"/>
<evidence type="ECO:0000256" key="1">
    <source>
        <dbReference type="ARBA" id="ARBA00001947"/>
    </source>
</evidence>